<comment type="caution">
    <text evidence="1">The sequence shown here is derived from an EMBL/GenBank/DDBJ whole genome shotgun (WGS) entry which is preliminary data.</text>
</comment>
<proteinExistence type="predicted"/>
<sequence length="173" mass="20608">MNIERITSETHPLYQKAMELYNISFPAHEQRETRSQNQILTKDAYHFDIICDEGEFIGEILYWEIAGFFYIEHFCVLPAMRNKHYGQKILNAYQATPLILEIDPPVDEISIRRKGFYERCGFVKNPYRHIHPPYHAENQGHELVIMSSPRMLEADEYECFNHYLQDTVMKNVY</sequence>
<name>A0ACC9D0M4_9FIRM</name>
<reference evidence="1 2" key="1">
    <citation type="journal article" date="2017" name="Front. Microbiol.">
        <title>New Insights into the Diversity of the Genus Faecalibacterium.</title>
        <authorList>
            <person name="Benevides L."/>
            <person name="Burman S."/>
            <person name="Martin R."/>
            <person name="Robert V."/>
            <person name="Thomas M."/>
            <person name="Miquel S."/>
            <person name="Chain F."/>
            <person name="Sokol H."/>
            <person name="Bermudez-Humaran L.G."/>
            <person name="Morrison M."/>
            <person name="Langella P."/>
            <person name="Azevedo V.A."/>
            <person name="Chatel J.M."/>
            <person name="Soares S."/>
        </authorList>
    </citation>
    <scope>NUCLEOTIDE SEQUENCE [LARGE SCALE GENOMIC DNA]</scope>
    <source>
        <strain evidence="2">CNCM I-4541</strain>
    </source>
</reference>
<dbReference type="Proteomes" id="UP000220959">
    <property type="component" value="Unassembled WGS sequence"/>
</dbReference>
<protein>
    <submittedName>
        <fullName evidence="1">GNAT family N-acetyltransferase</fullName>
    </submittedName>
</protein>
<organism evidence="1 2">
    <name type="scientific">Faecalibacterium langellae</name>
    <dbReference type="NCBI Taxonomy" id="3435293"/>
    <lineage>
        <taxon>Bacteria</taxon>
        <taxon>Bacillati</taxon>
        <taxon>Bacillota</taxon>
        <taxon>Clostridia</taxon>
        <taxon>Eubacteriales</taxon>
        <taxon>Oscillospiraceae</taxon>
        <taxon>Faecalibacterium</taxon>
    </lineage>
</organism>
<dbReference type="EMBL" id="NMTR01000013">
    <property type="protein sequence ID" value="PDX61618.1"/>
    <property type="molecule type" value="Genomic_DNA"/>
</dbReference>
<accession>A0ACC9D0M4</accession>
<evidence type="ECO:0000313" key="2">
    <source>
        <dbReference type="Proteomes" id="UP000220959"/>
    </source>
</evidence>
<evidence type="ECO:0000313" key="1">
    <source>
        <dbReference type="EMBL" id="PDX61618.1"/>
    </source>
</evidence>
<keyword evidence="2" id="KW-1185">Reference proteome</keyword>
<gene>
    <name evidence="1" type="ORF">CGS49_05215</name>
</gene>